<dbReference type="PANTHER" id="PTHR30388">
    <property type="entry name" value="ALDEHYDE OXIDOREDUCTASE MOLYBDENUM COFACTOR ASSEMBLY PROTEIN"/>
    <property type="match status" value="1"/>
</dbReference>
<protein>
    <submittedName>
        <fullName evidence="2">XdhC family protein</fullName>
    </submittedName>
</protein>
<dbReference type="InterPro" id="IPR036291">
    <property type="entry name" value="NAD(P)-bd_dom_sf"/>
</dbReference>
<dbReference type="Gene3D" id="3.40.50.720">
    <property type="entry name" value="NAD(P)-binding Rossmann-like Domain"/>
    <property type="match status" value="1"/>
</dbReference>
<sequence length="222" mass="23763">MKRDLLDQLLAARANRQAVALITNLETGAQRIVPRSQAAADPLAEKLDEAFRFDQSGTHDGHFVNIHNPPLRMVIIGAVHIAQSVIPIAQQLGYDVAVIDPRGAFATGARFPGISLHAEWPDEVIPQIGLDPRTALIALTHDPKIDDPALNAALKSDVFYIGALGSKKTQAARAQRLKDAGFTEEQVARIHGPIGLNIGAKGAPEIAVSIMGEVTRCLRLGS</sequence>
<dbReference type="SUPFAM" id="SSF51735">
    <property type="entry name" value="NAD(P)-binding Rossmann-fold domains"/>
    <property type="match status" value="1"/>
</dbReference>
<dbReference type="AlphaFoldDB" id="A0A2W2AMY6"/>
<gene>
    <name evidence="2" type="ORF">DK847_10325</name>
</gene>
<dbReference type="Pfam" id="PF13478">
    <property type="entry name" value="XdhC_C"/>
    <property type="match status" value="1"/>
</dbReference>
<evidence type="ECO:0000313" key="3">
    <source>
        <dbReference type="Proteomes" id="UP000248795"/>
    </source>
</evidence>
<dbReference type="EMBL" id="QKVK01000004">
    <property type="protein sequence ID" value="PZF76855.1"/>
    <property type="molecule type" value="Genomic_DNA"/>
</dbReference>
<dbReference type="RefSeq" id="WP_111198372.1">
    <property type="nucleotide sequence ID" value="NZ_QKVK01000004.1"/>
</dbReference>
<comment type="caution">
    <text evidence="2">The sequence shown here is derived from an EMBL/GenBank/DDBJ whole genome shotgun (WGS) entry which is preliminary data.</text>
</comment>
<organism evidence="2 3">
    <name type="scientific">Aestuariivirga litoralis</name>
    <dbReference type="NCBI Taxonomy" id="2650924"/>
    <lineage>
        <taxon>Bacteria</taxon>
        <taxon>Pseudomonadati</taxon>
        <taxon>Pseudomonadota</taxon>
        <taxon>Alphaproteobacteria</taxon>
        <taxon>Hyphomicrobiales</taxon>
        <taxon>Aestuariivirgaceae</taxon>
        <taxon>Aestuariivirga</taxon>
    </lineage>
</organism>
<evidence type="ECO:0000259" key="1">
    <source>
        <dbReference type="Pfam" id="PF13478"/>
    </source>
</evidence>
<accession>A0A2W2AMY6</accession>
<proteinExistence type="predicted"/>
<evidence type="ECO:0000313" key="2">
    <source>
        <dbReference type="EMBL" id="PZF76855.1"/>
    </source>
</evidence>
<name>A0A2W2AMY6_9HYPH</name>
<reference evidence="3" key="1">
    <citation type="submission" date="2018-06" db="EMBL/GenBank/DDBJ databases">
        <title>Aestuariibacter litoralis strain KCTC 52945T.</title>
        <authorList>
            <person name="Li X."/>
            <person name="Salam N."/>
            <person name="Li J.-L."/>
            <person name="Chen Y.-M."/>
            <person name="Yang Z.-W."/>
            <person name="Zhang L.-Y."/>
            <person name="Han M.-X."/>
            <person name="Xiao M."/>
            <person name="Li W.-J."/>
        </authorList>
    </citation>
    <scope>NUCLEOTIDE SEQUENCE [LARGE SCALE GENOMIC DNA]</scope>
    <source>
        <strain evidence="3">KCTC 52945</strain>
    </source>
</reference>
<dbReference type="PANTHER" id="PTHR30388:SF4">
    <property type="entry name" value="MOLYBDENUM COFACTOR INSERTION CHAPERONE PAOD"/>
    <property type="match status" value="1"/>
</dbReference>
<dbReference type="Proteomes" id="UP000248795">
    <property type="component" value="Unassembled WGS sequence"/>
</dbReference>
<feature type="domain" description="XdhC Rossmann" evidence="1">
    <location>
        <begin position="73"/>
        <end position="214"/>
    </location>
</feature>
<dbReference type="InterPro" id="IPR027051">
    <property type="entry name" value="XdhC_Rossmann_dom"/>
</dbReference>
<keyword evidence="3" id="KW-1185">Reference proteome</keyword>
<dbReference type="InterPro" id="IPR052698">
    <property type="entry name" value="MoCofactor_Util/Proc"/>
</dbReference>